<evidence type="ECO:0000259" key="3">
    <source>
        <dbReference type="Pfam" id="PF04773"/>
    </source>
</evidence>
<dbReference type="PANTHER" id="PTHR38731:SF3">
    <property type="entry name" value="BLL6125 PROTEIN"/>
    <property type="match status" value="1"/>
</dbReference>
<feature type="domain" description="FecR protein" evidence="3">
    <location>
        <begin position="56"/>
        <end position="158"/>
    </location>
</feature>
<protein>
    <submittedName>
        <fullName evidence="4">FecR domain-containing protein</fullName>
    </submittedName>
</protein>
<sequence length="275" mass="30627">MTRCLLAAVISLLCSLSVVSSPVGYVHASQGNVAVRHVGKTSSEAIEMDDPLENGDVVSTGQNSWVILSMQDGASLTLRAQTQLRIEAYRYHPQQPEEGRSWLSLLTGSLRSVTGAIGQRHPASYQLKTPQLTIGIRGTDYEVMAITDDSADAELEAGTYAGVHDGEIELQQDGDVLTVGPEQEAFASSTRPGLLMAHDGRLRERLARLDRHMDLGERLSQLHNRRGQGFGLDLDRQPRLEQMRQARREARQQQRQQRVKDARDFHPREGKGRRR</sequence>
<keyword evidence="5" id="KW-1185">Reference proteome</keyword>
<organism evidence="4 5">
    <name type="scientific">Leeia aquatica</name>
    <dbReference type="NCBI Taxonomy" id="2725557"/>
    <lineage>
        <taxon>Bacteria</taxon>
        <taxon>Pseudomonadati</taxon>
        <taxon>Pseudomonadota</taxon>
        <taxon>Betaproteobacteria</taxon>
        <taxon>Neisseriales</taxon>
        <taxon>Leeiaceae</taxon>
        <taxon>Leeia</taxon>
    </lineage>
</organism>
<dbReference type="AlphaFoldDB" id="A0A847SHY3"/>
<dbReference type="PANTHER" id="PTHR38731">
    <property type="entry name" value="LIPL45-RELATED LIPOPROTEIN-RELATED"/>
    <property type="match status" value="1"/>
</dbReference>
<comment type="caution">
    <text evidence="4">The sequence shown here is derived from an EMBL/GenBank/DDBJ whole genome shotgun (WGS) entry which is preliminary data.</text>
</comment>
<dbReference type="InterPro" id="IPR006860">
    <property type="entry name" value="FecR"/>
</dbReference>
<feature type="chain" id="PRO_5033010216" evidence="2">
    <location>
        <begin position="21"/>
        <end position="275"/>
    </location>
</feature>
<feature type="signal peptide" evidence="2">
    <location>
        <begin position="1"/>
        <end position="20"/>
    </location>
</feature>
<reference evidence="4 5" key="1">
    <citation type="submission" date="2020-04" db="EMBL/GenBank/DDBJ databases">
        <title>Draft genome of Leeia sp. IMCC25680.</title>
        <authorList>
            <person name="Song J."/>
            <person name="Cho J.-C."/>
        </authorList>
    </citation>
    <scope>NUCLEOTIDE SEQUENCE [LARGE SCALE GENOMIC DNA]</scope>
    <source>
        <strain evidence="4 5">IMCC25680</strain>
    </source>
</reference>
<evidence type="ECO:0000313" key="5">
    <source>
        <dbReference type="Proteomes" id="UP000587991"/>
    </source>
</evidence>
<evidence type="ECO:0000256" key="2">
    <source>
        <dbReference type="SAM" id="SignalP"/>
    </source>
</evidence>
<proteinExistence type="predicted"/>
<gene>
    <name evidence="4" type="ORF">HF682_16550</name>
</gene>
<dbReference type="EMBL" id="JABAIM010000005">
    <property type="protein sequence ID" value="NLR76779.1"/>
    <property type="molecule type" value="Genomic_DNA"/>
</dbReference>
<feature type="region of interest" description="Disordered" evidence="1">
    <location>
        <begin position="226"/>
        <end position="275"/>
    </location>
</feature>
<keyword evidence="2" id="KW-0732">Signal</keyword>
<name>A0A847SHY3_9NEIS</name>
<dbReference type="Gene3D" id="2.60.120.1440">
    <property type="match status" value="1"/>
</dbReference>
<dbReference type="Pfam" id="PF04773">
    <property type="entry name" value="FecR"/>
    <property type="match status" value="1"/>
</dbReference>
<feature type="compositionally biased region" description="Basic and acidic residues" evidence="1">
    <location>
        <begin position="233"/>
        <end position="275"/>
    </location>
</feature>
<dbReference type="RefSeq" id="WP_168878457.1">
    <property type="nucleotide sequence ID" value="NZ_JABAIM010000005.1"/>
</dbReference>
<dbReference type="Proteomes" id="UP000587991">
    <property type="component" value="Unassembled WGS sequence"/>
</dbReference>
<evidence type="ECO:0000313" key="4">
    <source>
        <dbReference type="EMBL" id="NLR76779.1"/>
    </source>
</evidence>
<evidence type="ECO:0000256" key="1">
    <source>
        <dbReference type="SAM" id="MobiDB-lite"/>
    </source>
</evidence>
<accession>A0A847SHY3</accession>